<dbReference type="GO" id="GO:0006729">
    <property type="term" value="P:tetrahydrobiopterin biosynthetic process"/>
    <property type="evidence" value="ECO:0007669"/>
    <property type="project" value="InterPro"/>
</dbReference>
<dbReference type="Gene3D" id="3.30.1360.20">
    <property type="entry name" value="Transcriptional coactivator/pterin dehydratase"/>
    <property type="match status" value="1"/>
</dbReference>
<name>A0A9J7BR49_9BACT</name>
<dbReference type="KEGG" id="orp:MOP44_23690"/>
<dbReference type="InterPro" id="IPR036428">
    <property type="entry name" value="PCD_sf"/>
</dbReference>
<dbReference type="EC" id="4.2.1.96" evidence="4"/>
<dbReference type="PANTHER" id="PTHR12599:SF0">
    <property type="entry name" value="PTERIN-4-ALPHA-CARBINOLAMINE DEHYDRATASE"/>
    <property type="match status" value="1"/>
</dbReference>
<dbReference type="RefSeq" id="WP_260792892.1">
    <property type="nucleotide sequence ID" value="NZ_CP093313.1"/>
</dbReference>
<evidence type="ECO:0000313" key="5">
    <source>
        <dbReference type="EMBL" id="UWZ83557.1"/>
    </source>
</evidence>
<dbReference type="CDD" id="cd00488">
    <property type="entry name" value="PCD_DCoH"/>
    <property type="match status" value="1"/>
</dbReference>
<gene>
    <name evidence="5" type="ORF">MOP44_23690</name>
</gene>
<dbReference type="AlphaFoldDB" id="A0A9J7BR49"/>
<organism evidence="5 6">
    <name type="scientific">Occallatibacter riparius</name>
    <dbReference type="NCBI Taxonomy" id="1002689"/>
    <lineage>
        <taxon>Bacteria</taxon>
        <taxon>Pseudomonadati</taxon>
        <taxon>Acidobacteriota</taxon>
        <taxon>Terriglobia</taxon>
        <taxon>Terriglobales</taxon>
        <taxon>Acidobacteriaceae</taxon>
        <taxon>Occallatibacter</taxon>
    </lineage>
</organism>
<dbReference type="GO" id="GO:0008124">
    <property type="term" value="F:4-alpha-hydroxytetrahydrobiopterin dehydratase activity"/>
    <property type="evidence" value="ECO:0007669"/>
    <property type="project" value="UniProtKB-UniRule"/>
</dbReference>
<comment type="similarity">
    <text evidence="2 4">Belongs to the pterin-4-alpha-carbinolamine dehydratase family.</text>
</comment>
<sequence length="97" mass="10706">MMKASPLLEVEVSQRLAAIPRWAEKNSEITRTFEFRDFKAALAFVNKVGELAENAGHHPDIDIRWNKVKLALTTHDAGGLTNKDFDLAAKIDGVGGM</sequence>
<dbReference type="NCBIfam" id="NF002017">
    <property type="entry name" value="PRK00823.1-2"/>
    <property type="match status" value="1"/>
</dbReference>
<protein>
    <recommendedName>
        <fullName evidence="4">Putative pterin-4-alpha-carbinolamine dehydratase</fullName>
        <shortName evidence="4">PHS</shortName>
        <ecNumber evidence="4">4.2.1.96</ecNumber>
    </recommendedName>
    <alternativeName>
        <fullName evidence="4">4-alpha-hydroxy-tetrahydropterin dehydratase</fullName>
    </alternativeName>
    <alternativeName>
        <fullName evidence="4">Pterin carbinolamine dehydratase</fullName>
        <shortName evidence="4">PCD</shortName>
    </alternativeName>
</protein>
<dbReference type="Proteomes" id="UP001059380">
    <property type="component" value="Chromosome"/>
</dbReference>
<evidence type="ECO:0000256" key="2">
    <source>
        <dbReference type="ARBA" id="ARBA00006472"/>
    </source>
</evidence>
<evidence type="ECO:0000313" key="6">
    <source>
        <dbReference type="Proteomes" id="UP001059380"/>
    </source>
</evidence>
<dbReference type="Pfam" id="PF01329">
    <property type="entry name" value="Pterin_4a"/>
    <property type="match status" value="1"/>
</dbReference>
<dbReference type="InterPro" id="IPR001533">
    <property type="entry name" value="Pterin_deHydtase"/>
</dbReference>
<evidence type="ECO:0000256" key="4">
    <source>
        <dbReference type="HAMAP-Rule" id="MF_00434"/>
    </source>
</evidence>
<dbReference type="PANTHER" id="PTHR12599">
    <property type="entry name" value="PTERIN-4-ALPHA-CARBINOLAMINE DEHYDRATASE"/>
    <property type="match status" value="1"/>
</dbReference>
<comment type="catalytic activity">
    <reaction evidence="1 4">
        <text>(4aS,6R)-4a-hydroxy-L-erythro-5,6,7,8-tetrahydrobiopterin = (6R)-L-erythro-6,7-dihydrobiopterin + H2O</text>
        <dbReference type="Rhea" id="RHEA:11920"/>
        <dbReference type="ChEBI" id="CHEBI:15377"/>
        <dbReference type="ChEBI" id="CHEBI:15642"/>
        <dbReference type="ChEBI" id="CHEBI:43120"/>
        <dbReference type="EC" id="4.2.1.96"/>
    </reaction>
</comment>
<evidence type="ECO:0000256" key="3">
    <source>
        <dbReference type="ARBA" id="ARBA00023239"/>
    </source>
</evidence>
<dbReference type="SUPFAM" id="SSF55248">
    <property type="entry name" value="PCD-like"/>
    <property type="match status" value="1"/>
</dbReference>
<keyword evidence="6" id="KW-1185">Reference proteome</keyword>
<dbReference type="HAMAP" id="MF_00434">
    <property type="entry name" value="Pterin_4_alpha"/>
    <property type="match status" value="1"/>
</dbReference>
<dbReference type="EMBL" id="CP093313">
    <property type="protein sequence ID" value="UWZ83557.1"/>
    <property type="molecule type" value="Genomic_DNA"/>
</dbReference>
<evidence type="ECO:0000256" key="1">
    <source>
        <dbReference type="ARBA" id="ARBA00001554"/>
    </source>
</evidence>
<keyword evidence="3 4" id="KW-0456">Lyase</keyword>
<proteinExistence type="inferred from homology"/>
<accession>A0A9J7BR49</accession>
<reference evidence="5" key="1">
    <citation type="submission" date="2021-04" db="EMBL/GenBank/DDBJ databases">
        <title>Phylogenetic analysis of Acidobacteriaceae.</title>
        <authorList>
            <person name="Qiu L."/>
            <person name="Zhang Q."/>
        </authorList>
    </citation>
    <scope>NUCLEOTIDE SEQUENCE</scope>
    <source>
        <strain evidence="5">DSM 25168</strain>
    </source>
</reference>